<keyword evidence="3" id="KW-1185">Reference proteome</keyword>
<sequence length="85" mass="9547">MQHITVAFVKDNPEEVWEMAKQGPVEVRDGDVVVAVVVSPEEYQRLSSGRGRLGRPRRTGLMAEQFKGFDTDALLRVDVSEAFEL</sequence>
<organism evidence="2 3">
    <name type="scientific">Capsulimonas corticalis</name>
    <dbReference type="NCBI Taxonomy" id="2219043"/>
    <lineage>
        <taxon>Bacteria</taxon>
        <taxon>Bacillati</taxon>
        <taxon>Armatimonadota</taxon>
        <taxon>Armatimonadia</taxon>
        <taxon>Capsulimonadales</taxon>
        <taxon>Capsulimonadaceae</taxon>
        <taxon>Capsulimonas</taxon>
    </lineage>
</organism>
<name>A0A402D3X0_9BACT</name>
<dbReference type="AlphaFoldDB" id="A0A402D3X0"/>
<evidence type="ECO:0000256" key="1">
    <source>
        <dbReference type="ARBA" id="ARBA00009981"/>
    </source>
</evidence>
<evidence type="ECO:0000313" key="2">
    <source>
        <dbReference type="EMBL" id="BDI29664.1"/>
    </source>
</evidence>
<dbReference type="RefSeq" id="WP_119324232.1">
    <property type="nucleotide sequence ID" value="NZ_AP025739.1"/>
</dbReference>
<dbReference type="EMBL" id="AP025739">
    <property type="protein sequence ID" value="BDI29664.1"/>
    <property type="molecule type" value="Genomic_DNA"/>
</dbReference>
<accession>A0A402D3X0</accession>
<dbReference type="KEGG" id="ccot:CCAX7_17150"/>
<evidence type="ECO:0000313" key="3">
    <source>
        <dbReference type="Proteomes" id="UP000287394"/>
    </source>
</evidence>
<dbReference type="SUPFAM" id="SSF143120">
    <property type="entry name" value="YefM-like"/>
    <property type="match status" value="1"/>
</dbReference>
<gene>
    <name evidence="2" type="ORF">CCAX7_17150</name>
</gene>
<proteinExistence type="inferred from homology"/>
<protein>
    <submittedName>
        <fullName evidence="2">Uncharacterized protein</fullName>
    </submittedName>
</protein>
<dbReference type="Proteomes" id="UP000287394">
    <property type="component" value="Chromosome"/>
</dbReference>
<comment type="similarity">
    <text evidence="1">Belongs to the phD/YefM antitoxin family.</text>
</comment>
<reference evidence="2 3" key="1">
    <citation type="journal article" date="2019" name="Int. J. Syst. Evol. Microbiol.">
        <title>Capsulimonas corticalis gen. nov., sp. nov., an aerobic capsulated bacterium, of a novel bacterial order, Capsulimonadales ord. nov., of the class Armatimonadia of the phylum Armatimonadetes.</title>
        <authorList>
            <person name="Li J."/>
            <person name="Kudo C."/>
            <person name="Tonouchi A."/>
        </authorList>
    </citation>
    <scope>NUCLEOTIDE SEQUENCE [LARGE SCALE GENOMIC DNA]</scope>
    <source>
        <strain evidence="2 3">AX-7</strain>
    </source>
</reference>
<dbReference type="InterPro" id="IPR036165">
    <property type="entry name" value="YefM-like_sf"/>
</dbReference>